<name>A0A0P0VTU4_ORYSJ</name>
<evidence type="ECO:0000313" key="3">
    <source>
        <dbReference type="Proteomes" id="UP000059680"/>
    </source>
</evidence>
<dbReference type="Gramene" id="Os03t0178550-01">
    <property type="protein sequence ID" value="Os03t0178550-01"/>
    <property type="gene ID" value="Os03g0178550"/>
</dbReference>
<dbReference type="EMBL" id="AP014959">
    <property type="protein sequence ID" value="BAS82599.1"/>
    <property type="molecule type" value="Genomic_DNA"/>
</dbReference>
<evidence type="ECO:0000313" key="2">
    <source>
        <dbReference type="EMBL" id="BAS82599.1"/>
    </source>
</evidence>
<dbReference type="InParanoid" id="A0A0P0VTU4"/>
<evidence type="ECO:0000256" key="1">
    <source>
        <dbReference type="SAM" id="MobiDB-lite"/>
    </source>
</evidence>
<feature type="compositionally biased region" description="Low complexity" evidence="1">
    <location>
        <begin position="29"/>
        <end position="42"/>
    </location>
</feature>
<gene>
    <name evidence="2" type="ordered locus">Os03g0178550</name>
    <name evidence="2" type="ORF">OSNPB_030178550</name>
</gene>
<dbReference type="AlphaFoldDB" id="A0A0P0VTU4"/>
<reference evidence="3" key="1">
    <citation type="journal article" date="2005" name="Nature">
        <title>The map-based sequence of the rice genome.</title>
        <authorList>
            <consortium name="International rice genome sequencing project (IRGSP)"/>
            <person name="Matsumoto T."/>
            <person name="Wu J."/>
            <person name="Kanamori H."/>
            <person name="Katayose Y."/>
            <person name="Fujisawa M."/>
            <person name="Namiki N."/>
            <person name="Mizuno H."/>
            <person name="Yamamoto K."/>
            <person name="Antonio B.A."/>
            <person name="Baba T."/>
            <person name="Sakata K."/>
            <person name="Nagamura Y."/>
            <person name="Aoki H."/>
            <person name="Arikawa K."/>
            <person name="Arita K."/>
            <person name="Bito T."/>
            <person name="Chiden Y."/>
            <person name="Fujitsuka N."/>
            <person name="Fukunaka R."/>
            <person name="Hamada M."/>
            <person name="Harada C."/>
            <person name="Hayashi A."/>
            <person name="Hijishita S."/>
            <person name="Honda M."/>
            <person name="Hosokawa S."/>
            <person name="Ichikawa Y."/>
            <person name="Idonuma A."/>
            <person name="Iijima M."/>
            <person name="Ikeda M."/>
            <person name="Ikeno M."/>
            <person name="Ito K."/>
            <person name="Ito S."/>
            <person name="Ito T."/>
            <person name="Ito Y."/>
            <person name="Ito Y."/>
            <person name="Iwabuchi A."/>
            <person name="Kamiya K."/>
            <person name="Karasawa W."/>
            <person name="Kurita K."/>
            <person name="Katagiri S."/>
            <person name="Kikuta A."/>
            <person name="Kobayashi H."/>
            <person name="Kobayashi N."/>
            <person name="Machita K."/>
            <person name="Maehara T."/>
            <person name="Masukawa M."/>
            <person name="Mizubayashi T."/>
            <person name="Mukai Y."/>
            <person name="Nagasaki H."/>
            <person name="Nagata Y."/>
            <person name="Naito S."/>
            <person name="Nakashima M."/>
            <person name="Nakama Y."/>
            <person name="Nakamichi Y."/>
            <person name="Nakamura M."/>
            <person name="Meguro A."/>
            <person name="Negishi M."/>
            <person name="Ohta I."/>
            <person name="Ohta T."/>
            <person name="Okamoto M."/>
            <person name="Ono N."/>
            <person name="Saji S."/>
            <person name="Sakaguchi M."/>
            <person name="Sakai K."/>
            <person name="Shibata M."/>
            <person name="Shimokawa T."/>
            <person name="Song J."/>
            <person name="Takazaki Y."/>
            <person name="Terasawa K."/>
            <person name="Tsugane M."/>
            <person name="Tsuji K."/>
            <person name="Ueda S."/>
            <person name="Waki K."/>
            <person name="Yamagata H."/>
            <person name="Yamamoto M."/>
            <person name="Yamamoto S."/>
            <person name="Yamane H."/>
            <person name="Yoshiki S."/>
            <person name="Yoshihara R."/>
            <person name="Yukawa K."/>
            <person name="Zhong H."/>
            <person name="Yano M."/>
            <person name="Yuan Q."/>
            <person name="Ouyang S."/>
            <person name="Liu J."/>
            <person name="Jones K.M."/>
            <person name="Gansberger K."/>
            <person name="Moffat K."/>
            <person name="Hill J."/>
            <person name="Bera J."/>
            <person name="Fadrosh D."/>
            <person name="Jin S."/>
            <person name="Johri S."/>
            <person name="Kim M."/>
            <person name="Overton L."/>
            <person name="Reardon M."/>
            <person name="Tsitrin T."/>
            <person name="Vuong H."/>
            <person name="Weaver B."/>
            <person name="Ciecko A."/>
            <person name="Tallon L."/>
            <person name="Jackson J."/>
            <person name="Pai G."/>
            <person name="Aken S.V."/>
            <person name="Utterback T."/>
            <person name="Reidmuller S."/>
            <person name="Feldblyum T."/>
            <person name="Hsiao J."/>
            <person name="Zismann V."/>
            <person name="Iobst S."/>
            <person name="de Vazeille A.R."/>
            <person name="Buell C.R."/>
            <person name="Ying K."/>
            <person name="Li Y."/>
            <person name="Lu T."/>
            <person name="Huang Y."/>
            <person name="Zhao Q."/>
            <person name="Feng Q."/>
            <person name="Zhang L."/>
            <person name="Zhu J."/>
            <person name="Weng Q."/>
            <person name="Mu J."/>
            <person name="Lu Y."/>
            <person name="Fan D."/>
            <person name="Liu Y."/>
            <person name="Guan J."/>
            <person name="Zhang Y."/>
            <person name="Yu S."/>
            <person name="Liu X."/>
            <person name="Zhang Y."/>
            <person name="Hong G."/>
            <person name="Han B."/>
            <person name="Choisne N."/>
            <person name="Demange N."/>
            <person name="Orjeda G."/>
            <person name="Samain S."/>
            <person name="Cattolico L."/>
            <person name="Pelletier E."/>
            <person name="Couloux A."/>
            <person name="Segurens B."/>
            <person name="Wincker P."/>
            <person name="D'Hont A."/>
            <person name="Scarpelli C."/>
            <person name="Weissenbach J."/>
            <person name="Salanoubat M."/>
            <person name="Quetier F."/>
            <person name="Yu Y."/>
            <person name="Kim H.R."/>
            <person name="Rambo T."/>
            <person name="Currie J."/>
            <person name="Collura K."/>
            <person name="Luo M."/>
            <person name="Yang T."/>
            <person name="Ammiraju J.S.S."/>
            <person name="Engler F."/>
            <person name="Soderlund C."/>
            <person name="Wing R.A."/>
            <person name="Palmer L.E."/>
            <person name="de la Bastide M."/>
            <person name="Spiegel L."/>
            <person name="Nascimento L."/>
            <person name="Zutavern T."/>
            <person name="O'Shaughnessy A."/>
            <person name="Dike S."/>
            <person name="Dedhia N."/>
            <person name="Preston R."/>
            <person name="Balija V."/>
            <person name="McCombie W.R."/>
            <person name="Chow T."/>
            <person name="Chen H."/>
            <person name="Chung M."/>
            <person name="Chen C."/>
            <person name="Shaw J."/>
            <person name="Wu H."/>
            <person name="Hsiao K."/>
            <person name="Chao Y."/>
            <person name="Chu M."/>
            <person name="Cheng C."/>
            <person name="Hour A."/>
            <person name="Lee P."/>
            <person name="Lin S."/>
            <person name="Lin Y."/>
            <person name="Liou J."/>
            <person name="Liu S."/>
            <person name="Hsing Y."/>
            <person name="Raghuvanshi S."/>
            <person name="Mohanty A."/>
            <person name="Bharti A.K."/>
            <person name="Gaur A."/>
            <person name="Gupta V."/>
            <person name="Kumar D."/>
            <person name="Ravi V."/>
            <person name="Vij S."/>
            <person name="Kapur A."/>
            <person name="Khurana P."/>
            <person name="Khurana P."/>
            <person name="Khurana J.P."/>
            <person name="Tyagi A.K."/>
            <person name="Gaikwad K."/>
            <person name="Singh A."/>
            <person name="Dalal V."/>
            <person name="Srivastava S."/>
            <person name="Dixit A."/>
            <person name="Pal A.K."/>
            <person name="Ghazi I.A."/>
            <person name="Yadav M."/>
            <person name="Pandit A."/>
            <person name="Bhargava A."/>
            <person name="Sureshbabu K."/>
            <person name="Batra K."/>
            <person name="Sharma T.R."/>
            <person name="Mohapatra T."/>
            <person name="Singh N.K."/>
            <person name="Messing J."/>
            <person name="Nelson A.B."/>
            <person name="Fuks G."/>
            <person name="Kavchok S."/>
            <person name="Keizer G."/>
            <person name="Linton E."/>
            <person name="Llaca V."/>
            <person name="Song R."/>
            <person name="Tanyolac B."/>
            <person name="Young S."/>
            <person name="Ho-Il K."/>
            <person name="Hahn J.H."/>
            <person name="Sangsakoo G."/>
            <person name="Vanavichit A."/>
            <person name="de Mattos Luiz.A.T."/>
            <person name="Zimmer P.D."/>
            <person name="Malone G."/>
            <person name="Dellagostin O."/>
            <person name="de Oliveira A.C."/>
            <person name="Bevan M."/>
            <person name="Bancroft I."/>
            <person name="Minx P."/>
            <person name="Cordum H."/>
            <person name="Wilson R."/>
            <person name="Cheng Z."/>
            <person name="Jin W."/>
            <person name="Jiang J."/>
            <person name="Leong S.A."/>
            <person name="Iwama H."/>
            <person name="Gojobori T."/>
            <person name="Itoh T."/>
            <person name="Niimura Y."/>
            <person name="Fujii Y."/>
            <person name="Habara T."/>
            <person name="Sakai H."/>
            <person name="Sato Y."/>
            <person name="Wilson G."/>
            <person name="Kumar K."/>
            <person name="McCouch S."/>
            <person name="Juretic N."/>
            <person name="Hoen D."/>
            <person name="Wright S."/>
            <person name="Bruskiewich R."/>
            <person name="Bureau T."/>
            <person name="Miyao A."/>
            <person name="Hirochika H."/>
            <person name="Nishikawa T."/>
            <person name="Kadowaki K."/>
            <person name="Sugiura M."/>
            <person name="Burr B."/>
            <person name="Sasaki T."/>
        </authorList>
    </citation>
    <scope>NUCLEOTIDE SEQUENCE [LARGE SCALE GENOMIC DNA]</scope>
    <source>
        <strain evidence="3">cv. Nipponbare</strain>
    </source>
</reference>
<accession>A0A0P0VTU4</accession>
<feature type="compositionally biased region" description="Basic residues" evidence="1">
    <location>
        <begin position="16"/>
        <end position="28"/>
    </location>
</feature>
<proteinExistence type="predicted"/>
<reference evidence="2 3" key="2">
    <citation type="journal article" date="2013" name="Plant Cell Physiol.">
        <title>Rice Annotation Project Database (RAP-DB): an integrative and interactive database for rice genomics.</title>
        <authorList>
            <person name="Sakai H."/>
            <person name="Lee S.S."/>
            <person name="Tanaka T."/>
            <person name="Numa H."/>
            <person name="Kim J."/>
            <person name="Kawahara Y."/>
            <person name="Wakimoto H."/>
            <person name="Yang C.C."/>
            <person name="Iwamoto M."/>
            <person name="Abe T."/>
            <person name="Yamada Y."/>
            <person name="Muto A."/>
            <person name="Inokuchi H."/>
            <person name="Ikemura T."/>
            <person name="Matsumoto T."/>
            <person name="Sasaki T."/>
            <person name="Itoh T."/>
        </authorList>
    </citation>
    <scope>NUCLEOTIDE SEQUENCE [LARGE SCALE GENOMIC DNA]</scope>
    <source>
        <strain evidence="3">cv. Nipponbare</strain>
    </source>
</reference>
<protein>
    <submittedName>
        <fullName evidence="2">Os03g0178550 protein</fullName>
    </submittedName>
</protein>
<organism evidence="2 3">
    <name type="scientific">Oryza sativa subsp. japonica</name>
    <name type="common">Rice</name>
    <dbReference type="NCBI Taxonomy" id="39947"/>
    <lineage>
        <taxon>Eukaryota</taxon>
        <taxon>Viridiplantae</taxon>
        <taxon>Streptophyta</taxon>
        <taxon>Embryophyta</taxon>
        <taxon>Tracheophyta</taxon>
        <taxon>Spermatophyta</taxon>
        <taxon>Magnoliopsida</taxon>
        <taxon>Liliopsida</taxon>
        <taxon>Poales</taxon>
        <taxon>Poaceae</taxon>
        <taxon>BOP clade</taxon>
        <taxon>Oryzoideae</taxon>
        <taxon>Oryzeae</taxon>
        <taxon>Oryzinae</taxon>
        <taxon>Oryza</taxon>
        <taxon>Oryza sativa</taxon>
    </lineage>
</organism>
<feature type="region of interest" description="Disordered" evidence="1">
    <location>
        <begin position="1"/>
        <end position="42"/>
    </location>
</feature>
<dbReference type="Proteomes" id="UP000059680">
    <property type="component" value="Chromosome 3"/>
</dbReference>
<reference evidence="2 3" key="3">
    <citation type="journal article" date="2013" name="Rice">
        <title>Improvement of the Oryza sativa Nipponbare reference genome using next generation sequence and optical map data.</title>
        <authorList>
            <person name="Kawahara Y."/>
            <person name="de la Bastide M."/>
            <person name="Hamilton J.P."/>
            <person name="Kanamori H."/>
            <person name="McCombie W.R."/>
            <person name="Ouyang S."/>
            <person name="Schwartz D.C."/>
            <person name="Tanaka T."/>
            <person name="Wu J."/>
            <person name="Zhou S."/>
            <person name="Childs K.L."/>
            <person name="Davidson R.M."/>
            <person name="Lin H."/>
            <person name="Quesada-Ocampo L."/>
            <person name="Vaillancourt B."/>
            <person name="Sakai H."/>
            <person name="Lee S.S."/>
            <person name="Kim J."/>
            <person name="Numa H."/>
            <person name="Itoh T."/>
            <person name="Buell C.R."/>
            <person name="Matsumoto T."/>
        </authorList>
    </citation>
    <scope>NUCLEOTIDE SEQUENCE [LARGE SCALE GENOMIC DNA]</scope>
    <source>
        <strain evidence="3">cv. Nipponbare</strain>
    </source>
</reference>
<keyword evidence="3" id="KW-1185">Reference proteome</keyword>
<sequence>MRRRARKWRDSAASRKAARRSRTRRTSSRKSSSDSGSSAKSAEAVAVACRCFMARTRGALCVHTTSRGREGCGCRGAERMMACRCY</sequence>
<dbReference type="PaxDb" id="39947-A0A0P0VTU4"/>